<comment type="caution">
    <text evidence="5">The sequence shown here is derived from an EMBL/GenBank/DDBJ whole genome shotgun (WGS) entry which is preliminary data.</text>
</comment>
<dbReference type="Gene3D" id="3.40.50.2300">
    <property type="match status" value="2"/>
</dbReference>
<sequence>MAAVLATAVCPAAAQVPVDSAAGAPKVPGPPPKNAPAPVEFTFGVLRQFPANPPWWNNVVTIPPKDDGVAGAELGIADNNTTGQFLRQSYKLVASEQVAFEDDPMPAFNRILESGAKFIVLMVPADALLKMADAAKDKDVILFNAAATDDRLRQKDCRYNVLHVAPNRAMLTDSLAQYLVSKRWSNWFMIVGRQPEDRLYADAVRRSAKKFGAKIIEEKTWNFGPDVRETGNDVIPVFTQGADEADIIMVADELDEFGDLIGWRSWDPRLTAGTAGLSPATWHVTVDSWGAAQLQNRFFRHAKRGMRPLDFQAWLAMRTIGETAARVRSNDTRQLRDYIFGPRFELAGFKGQSFSYRPWDHQLRQPIVLAQAAALVATAPQEGFLHQTNPLDSIGFDKPESQCRFPATQ</sequence>
<dbReference type="GO" id="GO:0006865">
    <property type="term" value="P:amino acid transport"/>
    <property type="evidence" value="ECO:0007669"/>
    <property type="project" value="UniProtKB-KW"/>
</dbReference>
<dbReference type="Proteomes" id="UP000289708">
    <property type="component" value="Unassembled WGS sequence"/>
</dbReference>
<evidence type="ECO:0000256" key="3">
    <source>
        <dbReference type="ARBA" id="ARBA00022970"/>
    </source>
</evidence>
<dbReference type="PANTHER" id="PTHR30483">
    <property type="entry name" value="LEUCINE-SPECIFIC-BINDING PROTEIN"/>
    <property type="match status" value="1"/>
</dbReference>
<name>A0A4Q0MM67_9HYPH</name>
<organism evidence="5 6">
    <name type="scientific">Hansschlegelia zhihuaiae</name>
    <dbReference type="NCBI Taxonomy" id="405005"/>
    <lineage>
        <taxon>Bacteria</taxon>
        <taxon>Pseudomonadati</taxon>
        <taxon>Pseudomonadota</taxon>
        <taxon>Alphaproteobacteria</taxon>
        <taxon>Hyphomicrobiales</taxon>
        <taxon>Methylopilaceae</taxon>
        <taxon>Hansschlegelia</taxon>
    </lineage>
</organism>
<keyword evidence="3" id="KW-0029">Amino-acid transport</keyword>
<dbReference type="InterPro" id="IPR028081">
    <property type="entry name" value="Leu-bd"/>
</dbReference>
<keyword evidence="2" id="KW-0732">Signal</keyword>
<evidence type="ECO:0000313" key="5">
    <source>
        <dbReference type="EMBL" id="RXF74814.1"/>
    </source>
</evidence>
<dbReference type="CDD" id="cd06268">
    <property type="entry name" value="PBP1_ABC_transporter_LIVBP-like"/>
    <property type="match status" value="1"/>
</dbReference>
<evidence type="ECO:0000259" key="4">
    <source>
        <dbReference type="Pfam" id="PF13458"/>
    </source>
</evidence>
<keyword evidence="6" id="KW-1185">Reference proteome</keyword>
<feature type="domain" description="Leucine-binding protein" evidence="4">
    <location>
        <begin position="68"/>
        <end position="372"/>
    </location>
</feature>
<dbReference type="AlphaFoldDB" id="A0A4Q0MM67"/>
<evidence type="ECO:0000256" key="2">
    <source>
        <dbReference type="ARBA" id="ARBA00022729"/>
    </source>
</evidence>
<dbReference type="EMBL" id="RYFI01000003">
    <property type="protein sequence ID" value="RXF74814.1"/>
    <property type="molecule type" value="Genomic_DNA"/>
</dbReference>
<dbReference type="Pfam" id="PF13458">
    <property type="entry name" value="Peripla_BP_6"/>
    <property type="match status" value="1"/>
</dbReference>
<evidence type="ECO:0000313" key="6">
    <source>
        <dbReference type="Proteomes" id="UP000289708"/>
    </source>
</evidence>
<dbReference type="OrthoDB" id="5341635at2"/>
<dbReference type="SUPFAM" id="SSF53822">
    <property type="entry name" value="Periplasmic binding protein-like I"/>
    <property type="match status" value="1"/>
</dbReference>
<evidence type="ECO:0000256" key="1">
    <source>
        <dbReference type="ARBA" id="ARBA00010062"/>
    </source>
</evidence>
<proteinExistence type="inferred from homology"/>
<dbReference type="PANTHER" id="PTHR30483:SF6">
    <property type="entry name" value="PERIPLASMIC BINDING PROTEIN OF ABC TRANSPORTER FOR NATURAL AMINO ACIDS"/>
    <property type="match status" value="1"/>
</dbReference>
<gene>
    <name evidence="5" type="ORF">EK403_04170</name>
</gene>
<comment type="similarity">
    <text evidence="1">Belongs to the leucine-binding protein family.</text>
</comment>
<reference evidence="5 6" key="1">
    <citation type="submission" date="2018-12" db="EMBL/GenBank/DDBJ databases">
        <title>bacterium Hansschlegelia zhihuaiae S113.</title>
        <authorList>
            <person name="He J."/>
        </authorList>
    </citation>
    <scope>NUCLEOTIDE SEQUENCE [LARGE SCALE GENOMIC DNA]</scope>
    <source>
        <strain evidence="5 6">S 113</strain>
    </source>
</reference>
<protein>
    <submittedName>
        <fullName evidence="5">Branched-chain amino acid ABC transporter substrate-binding protein</fullName>
    </submittedName>
</protein>
<accession>A0A4Q0MM67</accession>
<dbReference type="NCBIfam" id="TIGR03863">
    <property type="entry name" value="PQQ_ABC_bind"/>
    <property type="match status" value="1"/>
</dbReference>
<dbReference type="InterPro" id="IPR022478">
    <property type="entry name" value="ABC_transptr_sub-bd_PQQ"/>
</dbReference>
<dbReference type="InterPro" id="IPR028082">
    <property type="entry name" value="Peripla_BP_I"/>
</dbReference>
<dbReference type="InterPro" id="IPR051010">
    <property type="entry name" value="BCAA_transport"/>
</dbReference>
<keyword evidence="3" id="KW-0813">Transport</keyword>